<dbReference type="AlphaFoldDB" id="A0A061EDF3"/>
<evidence type="ECO:0000313" key="2">
    <source>
        <dbReference type="Proteomes" id="UP000026915"/>
    </source>
</evidence>
<dbReference type="HOGENOM" id="CLU_2255076_0_0_1"/>
<dbReference type="Gramene" id="EOY03015">
    <property type="protein sequence ID" value="EOY03015"/>
    <property type="gene ID" value="TCM_017428"/>
</dbReference>
<proteinExistence type="predicted"/>
<reference evidence="1 2" key="1">
    <citation type="journal article" date="2013" name="Genome Biol.">
        <title>The genome sequence of the most widely cultivated cacao type and its use to identify candidate genes regulating pod color.</title>
        <authorList>
            <person name="Motamayor J.C."/>
            <person name="Mockaitis K."/>
            <person name="Schmutz J."/>
            <person name="Haiminen N."/>
            <person name="Iii D.L."/>
            <person name="Cornejo O."/>
            <person name="Findley S.D."/>
            <person name="Zheng P."/>
            <person name="Utro F."/>
            <person name="Royaert S."/>
            <person name="Saski C."/>
            <person name="Jenkins J."/>
            <person name="Podicheti R."/>
            <person name="Zhao M."/>
            <person name="Scheffler B.E."/>
            <person name="Stack J.C."/>
            <person name="Feltus F.A."/>
            <person name="Mustiga G.M."/>
            <person name="Amores F."/>
            <person name="Phillips W."/>
            <person name="Marelli J.P."/>
            <person name="May G.D."/>
            <person name="Shapiro H."/>
            <person name="Ma J."/>
            <person name="Bustamante C.D."/>
            <person name="Schnell R.J."/>
            <person name="Main D."/>
            <person name="Gilbert D."/>
            <person name="Parida L."/>
            <person name="Kuhn D.N."/>
        </authorList>
    </citation>
    <scope>NUCLEOTIDE SEQUENCE [LARGE SCALE GENOMIC DNA]</scope>
    <source>
        <strain evidence="2">cv. Matina 1-6</strain>
    </source>
</reference>
<protein>
    <submittedName>
        <fullName evidence="1">Uncharacterized protein isoform 1</fullName>
    </submittedName>
</protein>
<dbReference type="EMBL" id="CM001882">
    <property type="protein sequence ID" value="EOY03015.1"/>
    <property type="molecule type" value="Genomic_DNA"/>
</dbReference>
<organism evidence="1 2">
    <name type="scientific">Theobroma cacao</name>
    <name type="common">Cacao</name>
    <name type="synonym">Cocoa</name>
    <dbReference type="NCBI Taxonomy" id="3641"/>
    <lineage>
        <taxon>Eukaryota</taxon>
        <taxon>Viridiplantae</taxon>
        <taxon>Streptophyta</taxon>
        <taxon>Embryophyta</taxon>
        <taxon>Tracheophyta</taxon>
        <taxon>Spermatophyta</taxon>
        <taxon>Magnoliopsida</taxon>
        <taxon>eudicotyledons</taxon>
        <taxon>Gunneridae</taxon>
        <taxon>Pentapetalae</taxon>
        <taxon>rosids</taxon>
        <taxon>malvids</taxon>
        <taxon>Malvales</taxon>
        <taxon>Malvaceae</taxon>
        <taxon>Byttnerioideae</taxon>
        <taxon>Theobroma</taxon>
    </lineage>
</organism>
<gene>
    <name evidence="1" type="ORF">TCM_017428</name>
</gene>
<keyword evidence="2" id="KW-1185">Reference proteome</keyword>
<sequence length="125" mass="14482">MQSAYEKQKKKHQRFLHVRNPGEDMTHDTRVSRVVLVLVPQKLRKPTTTNYQTRKLKRPTQVGVWGFRLGRDGSFPIDVSSAYIRGSSPEKENKISHLLSSFIVFSLNPESPTIINLHPYLIVRR</sequence>
<dbReference type="Proteomes" id="UP000026915">
    <property type="component" value="Chromosome 4"/>
</dbReference>
<name>A0A061EDF3_THECC</name>
<accession>A0A061EDF3</accession>
<evidence type="ECO:0000313" key="1">
    <source>
        <dbReference type="EMBL" id="EOY03015.1"/>
    </source>
</evidence>
<dbReference type="InParanoid" id="A0A061EDF3"/>